<protein>
    <submittedName>
        <fullName evidence="7">Phosphate ABC transporter, permease protein PstA</fullName>
    </submittedName>
</protein>
<feature type="transmembrane region" description="Helical" evidence="5">
    <location>
        <begin position="12"/>
        <end position="32"/>
    </location>
</feature>
<dbReference type="Pfam" id="PF00528">
    <property type="entry name" value="BPD_transp_1"/>
    <property type="match status" value="1"/>
</dbReference>
<dbReference type="GO" id="GO:0055085">
    <property type="term" value="P:transmembrane transport"/>
    <property type="evidence" value="ECO:0007669"/>
    <property type="project" value="InterPro"/>
</dbReference>
<dbReference type="PANTHER" id="PTHR43470:SF3">
    <property type="entry name" value="PHOSPHATE TRANSPORT SYSTEM PERMEASE PROTEIN PSTA-RELATED"/>
    <property type="match status" value="1"/>
</dbReference>
<dbReference type="SUPFAM" id="SSF161098">
    <property type="entry name" value="MetI-like"/>
    <property type="match status" value="1"/>
</dbReference>
<feature type="transmembrane region" description="Helical" evidence="5">
    <location>
        <begin position="191"/>
        <end position="218"/>
    </location>
</feature>
<dbReference type="Gene3D" id="1.10.3720.10">
    <property type="entry name" value="MetI-like"/>
    <property type="match status" value="1"/>
</dbReference>
<comment type="similarity">
    <text evidence="5">Belongs to the binding-protein-dependent transport system permease family.</text>
</comment>
<evidence type="ECO:0000256" key="5">
    <source>
        <dbReference type="RuleBase" id="RU363032"/>
    </source>
</evidence>
<dbReference type="CDD" id="cd06261">
    <property type="entry name" value="TM_PBP2"/>
    <property type="match status" value="1"/>
</dbReference>
<accession>A0A0M3V2F7</accession>
<dbReference type="GO" id="GO:0005886">
    <property type="term" value="C:plasma membrane"/>
    <property type="evidence" value="ECO:0007669"/>
    <property type="project" value="UniProtKB-SubCell"/>
</dbReference>
<sequence>MNAFKDHLVKFYAYLCVFIVVAVMFWIFYFIFANGISQINLDFLTKNPQGLNLGESGGIKDAIIGSFLLMILSMIFSALLGVSCAIYRQIYCTSSTIKLGLKFIIQTMASIPSILLGMFVYGLFIVSLDIPKSLLTASITLALMVFPFVEVSTEKVISQIDEKMLRDSFALGVDKNFMARKLVLPTIRKNIISILILAGSYAIGATAPLLLTGVVFMAKAEGLLSPVMALPFHLHMLLSQSVATQNAYATALVLIFILIILHLLSAVVLFDIGEKIARYFKHKRS</sequence>
<evidence type="ECO:0000256" key="1">
    <source>
        <dbReference type="ARBA" id="ARBA00004651"/>
    </source>
</evidence>
<comment type="subcellular location">
    <subcellularLocation>
        <location evidence="1 5">Cell membrane</location>
        <topology evidence="1 5">Multi-pass membrane protein</topology>
    </subcellularLocation>
</comment>
<dbReference type="PANTHER" id="PTHR43470">
    <property type="entry name" value="PHOSPHATE TRANSPORT SYSTEM PERMEASE PROTEIN PSTA-RELATED"/>
    <property type="match status" value="1"/>
</dbReference>
<evidence type="ECO:0000256" key="4">
    <source>
        <dbReference type="ARBA" id="ARBA00023136"/>
    </source>
</evidence>
<evidence type="ECO:0000256" key="3">
    <source>
        <dbReference type="ARBA" id="ARBA00022989"/>
    </source>
</evidence>
<keyword evidence="3 5" id="KW-1133">Transmembrane helix</keyword>
<evidence type="ECO:0000259" key="6">
    <source>
        <dbReference type="PROSITE" id="PS50928"/>
    </source>
</evidence>
<dbReference type="InterPro" id="IPR000515">
    <property type="entry name" value="MetI-like"/>
</dbReference>
<dbReference type="InterPro" id="IPR035906">
    <property type="entry name" value="MetI-like_sf"/>
</dbReference>
<feature type="transmembrane region" description="Helical" evidence="5">
    <location>
        <begin position="62"/>
        <end position="87"/>
    </location>
</feature>
<keyword evidence="2 5" id="KW-0812">Transmembrane</keyword>
<dbReference type="GeneID" id="28662845"/>
<organism evidence="7 8">
    <name type="scientific">Campylobacter concisus</name>
    <dbReference type="NCBI Taxonomy" id="199"/>
    <lineage>
        <taxon>Bacteria</taxon>
        <taxon>Pseudomonadati</taxon>
        <taxon>Campylobacterota</taxon>
        <taxon>Epsilonproteobacteria</taxon>
        <taxon>Campylobacterales</taxon>
        <taxon>Campylobacteraceae</taxon>
        <taxon>Campylobacter</taxon>
    </lineage>
</organism>
<dbReference type="RefSeq" id="WP_054196807.1">
    <property type="nucleotide sequence ID" value="NZ_CABMKQ010000030.1"/>
</dbReference>
<feature type="transmembrane region" description="Helical" evidence="5">
    <location>
        <begin position="130"/>
        <end position="149"/>
    </location>
</feature>
<evidence type="ECO:0000313" key="8">
    <source>
        <dbReference type="Proteomes" id="UP000066049"/>
    </source>
</evidence>
<evidence type="ECO:0000256" key="2">
    <source>
        <dbReference type="ARBA" id="ARBA00022692"/>
    </source>
</evidence>
<keyword evidence="4 5" id="KW-0472">Membrane</keyword>
<dbReference type="EMBL" id="CP012541">
    <property type="protein sequence ID" value="ALF47838.1"/>
    <property type="molecule type" value="Genomic_DNA"/>
</dbReference>
<dbReference type="PATRIC" id="fig|199.248.peg.1208"/>
<reference evidence="8" key="1">
    <citation type="submission" date="2015-08" db="EMBL/GenBank/DDBJ databases">
        <title>Comparative genomics of the Campylobacter concisus group.</title>
        <authorList>
            <person name="Miller W.G."/>
            <person name="Yee E."/>
            <person name="Chapman M.H."/>
            <person name="Huynh S."/>
            <person name="Bono J.L."/>
            <person name="On S.L.W."/>
            <person name="St Leger J."/>
            <person name="Foster G."/>
            <person name="Parker C.T."/>
        </authorList>
    </citation>
    <scope>NUCLEOTIDE SEQUENCE [LARGE SCALE GENOMIC DNA]</scope>
    <source>
        <strain evidence="8">ATCC 33237</strain>
    </source>
</reference>
<feature type="domain" description="ABC transmembrane type-1" evidence="6">
    <location>
        <begin position="63"/>
        <end position="265"/>
    </location>
</feature>
<evidence type="ECO:0000313" key="7">
    <source>
        <dbReference type="EMBL" id="ALF47838.1"/>
    </source>
</evidence>
<dbReference type="AlphaFoldDB" id="A0A0M3V2F7"/>
<gene>
    <name evidence="7" type="ORF">CCON33237_1171</name>
</gene>
<dbReference type="Proteomes" id="UP000066049">
    <property type="component" value="Chromosome"/>
</dbReference>
<dbReference type="PROSITE" id="PS50928">
    <property type="entry name" value="ABC_TM1"/>
    <property type="match status" value="1"/>
</dbReference>
<proteinExistence type="inferred from homology"/>
<name>A0A0M3V2F7_9BACT</name>
<dbReference type="KEGG" id="ccoc:CCON33237_1171"/>
<feature type="transmembrane region" description="Helical" evidence="5">
    <location>
        <begin position="247"/>
        <end position="273"/>
    </location>
</feature>
<keyword evidence="5" id="KW-0813">Transport</keyword>
<feature type="transmembrane region" description="Helical" evidence="5">
    <location>
        <begin position="99"/>
        <end position="124"/>
    </location>
</feature>